<keyword evidence="1" id="KW-0238">DNA-binding</keyword>
<evidence type="ECO:0000313" key="3">
    <source>
        <dbReference type="Proteomes" id="UP000198809"/>
    </source>
</evidence>
<protein>
    <submittedName>
        <fullName evidence="2">Transposase, IS605 OrfB family, central region</fullName>
    </submittedName>
</protein>
<dbReference type="NCBIfam" id="TIGR01766">
    <property type="entry name" value="IS200/IS605 family accessory protein TnpB-like domain"/>
    <property type="match status" value="1"/>
</dbReference>
<proteinExistence type="predicted"/>
<dbReference type="RefSeq" id="WP_254776478.1">
    <property type="nucleotide sequence ID" value="NZ_FODH01000011.1"/>
</dbReference>
<dbReference type="STRING" id="1333845.SAMN04487895_111185"/>
<organism evidence="2 3">
    <name type="scientific">Paenibacillus sophorae</name>
    <dbReference type="NCBI Taxonomy" id="1333845"/>
    <lineage>
        <taxon>Bacteria</taxon>
        <taxon>Bacillati</taxon>
        <taxon>Bacillota</taxon>
        <taxon>Bacilli</taxon>
        <taxon>Bacillales</taxon>
        <taxon>Paenibacillaceae</taxon>
        <taxon>Paenibacillus</taxon>
    </lineage>
</organism>
<dbReference type="Proteomes" id="UP000198809">
    <property type="component" value="Unassembled WGS sequence"/>
</dbReference>
<gene>
    <name evidence="2" type="ORF">SAMN04487895_111185</name>
</gene>
<sequence length="224" mass="25479">MGLTNSAVCSVMDANGTVLARIFINQAKEKDRMRQIIGKRKQAQRQSGRGAKPNFWRRMNGLQTHIVHDTAHQILAYAQKHSAEVIVMEYLGKMRLPKGTWGAKRFRAKLQFWAKRRIQTKVTEMAHFIGMRVSMVNPANTSALAFDGSGWVQRNTKRDIAVFTTGKTYHADLNASYNIGARYVLRSIHKATSEKMWLSLEAKDPSLAKRTYWTLASLIRVQQA</sequence>
<dbReference type="AlphaFoldDB" id="A0A1H8SHA0"/>
<evidence type="ECO:0000313" key="2">
    <source>
        <dbReference type="EMBL" id="SEO77917.1"/>
    </source>
</evidence>
<feature type="non-terminal residue" evidence="2">
    <location>
        <position position="224"/>
    </location>
</feature>
<reference evidence="2 3" key="1">
    <citation type="submission" date="2016-10" db="EMBL/GenBank/DDBJ databases">
        <authorList>
            <person name="de Groot N.N."/>
        </authorList>
    </citation>
    <scope>NUCLEOTIDE SEQUENCE [LARGE SCALE GENOMIC DNA]</scope>
    <source>
        <strain evidence="2 3">CGMCC 1.10238</strain>
    </source>
</reference>
<dbReference type="EMBL" id="FODH01000011">
    <property type="protein sequence ID" value="SEO77917.1"/>
    <property type="molecule type" value="Genomic_DNA"/>
</dbReference>
<name>A0A1H8SHA0_9BACL</name>
<dbReference type="GO" id="GO:0003677">
    <property type="term" value="F:DNA binding"/>
    <property type="evidence" value="ECO:0007669"/>
    <property type="project" value="UniProtKB-KW"/>
</dbReference>
<accession>A0A1H8SHA0</accession>
<evidence type="ECO:0000256" key="1">
    <source>
        <dbReference type="ARBA" id="ARBA00023125"/>
    </source>
</evidence>
<dbReference type="InterPro" id="IPR010095">
    <property type="entry name" value="Cas12f1-like_TNB"/>
</dbReference>